<keyword evidence="2" id="KW-1185">Reference proteome</keyword>
<reference evidence="1 2" key="1">
    <citation type="submission" date="2020-08" db="EMBL/GenBank/DDBJ databases">
        <title>Genomic Encyclopedia of Type Strains, Phase IV (KMG-IV): sequencing the most valuable type-strain genomes for metagenomic binning, comparative biology and taxonomic classification.</title>
        <authorList>
            <person name="Goeker M."/>
        </authorList>
    </citation>
    <scope>NUCLEOTIDE SEQUENCE [LARGE SCALE GENOMIC DNA]</scope>
    <source>
        <strain evidence="1 2">DSM 43350</strain>
    </source>
</reference>
<dbReference type="RefSeq" id="WP_246554324.1">
    <property type="nucleotide sequence ID" value="NZ_BAAARS010000002.1"/>
</dbReference>
<evidence type="ECO:0000313" key="1">
    <source>
        <dbReference type="EMBL" id="MBB6075733.1"/>
    </source>
</evidence>
<name>A0A7W9T941_9ACTN</name>
<dbReference type="Proteomes" id="UP000591537">
    <property type="component" value="Unassembled WGS sequence"/>
</dbReference>
<sequence>MRAELVAWLLGHAAVRLHESDAPADLQHRIRLLGLTGGDRWTDPHWPGHRY</sequence>
<dbReference type="EMBL" id="JACHGV010000002">
    <property type="protein sequence ID" value="MBB6075733.1"/>
    <property type="molecule type" value="Genomic_DNA"/>
</dbReference>
<comment type="caution">
    <text evidence="1">The sequence shown here is derived from an EMBL/GenBank/DDBJ whole genome shotgun (WGS) entry which is preliminary data.</text>
</comment>
<gene>
    <name evidence="1" type="ORF">HNR57_001621</name>
</gene>
<accession>A0A7W9T941</accession>
<dbReference type="AlphaFoldDB" id="A0A7W9T941"/>
<proteinExistence type="predicted"/>
<evidence type="ECO:0000313" key="2">
    <source>
        <dbReference type="Proteomes" id="UP000591537"/>
    </source>
</evidence>
<protein>
    <submittedName>
        <fullName evidence="1">Uncharacterized protein</fullName>
    </submittedName>
</protein>
<organism evidence="1 2">
    <name type="scientific">Streptomyces paradoxus</name>
    <dbReference type="NCBI Taxonomy" id="66375"/>
    <lineage>
        <taxon>Bacteria</taxon>
        <taxon>Bacillati</taxon>
        <taxon>Actinomycetota</taxon>
        <taxon>Actinomycetes</taxon>
        <taxon>Kitasatosporales</taxon>
        <taxon>Streptomycetaceae</taxon>
        <taxon>Streptomyces</taxon>
    </lineage>
</organism>